<evidence type="ECO:0000256" key="2">
    <source>
        <dbReference type="SAM" id="Phobius"/>
    </source>
</evidence>
<dbReference type="Proteomes" id="UP001552299">
    <property type="component" value="Unassembled WGS sequence"/>
</dbReference>
<feature type="transmembrane region" description="Helical" evidence="2">
    <location>
        <begin position="131"/>
        <end position="149"/>
    </location>
</feature>
<keyword evidence="2" id="KW-1133">Transmembrane helix</keyword>
<organism evidence="4 5">
    <name type="scientific">Dendrobium thyrsiflorum</name>
    <name type="common">Pinecone-like raceme dendrobium</name>
    <name type="synonym">Orchid</name>
    <dbReference type="NCBI Taxonomy" id="117978"/>
    <lineage>
        <taxon>Eukaryota</taxon>
        <taxon>Viridiplantae</taxon>
        <taxon>Streptophyta</taxon>
        <taxon>Embryophyta</taxon>
        <taxon>Tracheophyta</taxon>
        <taxon>Spermatophyta</taxon>
        <taxon>Magnoliopsida</taxon>
        <taxon>Liliopsida</taxon>
        <taxon>Asparagales</taxon>
        <taxon>Orchidaceae</taxon>
        <taxon>Epidendroideae</taxon>
        <taxon>Malaxideae</taxon>
        <taxon>Dendrobiinae</taxon>
        <taxon>Dendrobium</taxon>
    </lineage>
</organism>
<dbReference type="GO" id="GO:0016020">
    <property type="term" value="C:membrane"/>
    <property type="evidence" value="ECO:0007669"/>
    <property type="project" value="UniProtKB-SubCell"/>
</dbReference>
<keyword evidence="2" id="KW-0472">Membrane</keyword>
<evidence type="ECO:0000259" key="3">
    <source>
        <dbReference type="Pfam" id="PF14159"/>
    </source>
</evidence>
<dbReference type="InterPro" id="IPR033344">
    <property type="entry name" value="CURT1"/>
</dbReference>
<protein>
    <recommendedName>
        <fullName evidence="3">Cyanobacterial aminoacyl-tRNA synthetase CAAD domain-containing protein</fullName>
    </recommendedName>
</protein>
<dbReference type="PANTHER" id="PTHR33222:SF9">
    <property type="entry name" value="PROTEIN CURVATURE THYLAKOID 1B, CHLOROPLASTIC"/>
    <property type="match status" value="1"/>
</dbReference>
<dbReference type="PANTHER" id="PTHR33222">
    <property type="match status" value="1"/>
</dbReference>
<accession>A0ABD0VFS2</accession>
<proteinExistence type="predicted"/>
<gene>
    <name evidence="4" type="ORF">M5K25_007664</name>
</gene>
<reference evidence="4 5" key="1">
    <citation type="journal article" date="2024" name="Plant Biotechnol. J.">
        <title>Dendrobium thyrsiflorum genome and its molecular insights into genes involved in important horticultural traits.</title>
        <authorList>
            <person name="Chen B."/>
            <person name="Wang J.Y."/>
            <person name="Zheng P.J."/>
            <person name="Li K.L."/>
            <person name="Liang Y.M."/>
            <person name="Chen X.F."/>
            <person name="Zhang C."/>
            <person name="Zhao X."/>
            <person name="He X."/>
            <person name="Zhang G.Q."/>
            <person name="Liu Z.J."/>
            <person name="Xu Q."/>
        </authorList>
    </citation>
    <scope>NUCLEOTIDE SEQUENCE [LARGE SCALE GENOMIC DNA]</scope>
    <source>
        <strain evidence="4">GZMU011</strain>
    </source>
</reference>
<dbReference type="EMBL" id="JANQDX010000006">
    <property type="protein sequence ID" value="KAL0923603.1"/>
    <property type="molecule type" value="Genomic_DNA"/>
</dbReference>
<feature type="domain" description="Cyanobacterial aminoacyl-tRNA synthetase CAAD" evidence="3">
    <location>
        <begin position="90"/>
        <end position="174"/>
    </location>
</feature>
<dbReference type="AlphaFoldDB" id="A0ABD0VFS2"/>
<evidence type="ECO:0000256" key="1">
    <source>
        <dbReference type="ARBA" id="ARBA00004141"/>
    </source>
</evidence>
<dbReference type="InterPro" id="IPR025564">
    <property type="entry name" value="CAAD_dom"/>
</dbReference>
<evidence type="ECO:0000313" key="4">
    <source>
        <dbReference type="EMBL" id="KAL0923603.1"/>
    </source>
</evidence>
<keyword evidence="5" id="KW-1185">Reference proteome</keyword>
<keyword evidence="2" id="KW-0812">Transmembrane</keyword>
<name>A0ABD0VFS2_DENTH</name>
<dbReference type="Pfam" id="PF14159">
    <property type="entry name" value="CAAD"/>
    <property type="match status" value="1"/>
</dbReference>
<comment type="subcellular location">
    <subcellularLocation>
        <location evidence="1">Membrane</location>
        <topology evidence="1">Multi-pass membrane protein</topology>
    </subcellularLocation>
</comment>
<sequence length="176" mass="18861">MASATATTTPALASSPTASRQLLVATATQHSFGLPSLPLPPQSSSPALHFQGRKPWKLASYCRRIAGNVVAMATGEAPAEVATELPEIVKTIQEAWDKLEDKYAVTSIAFFTLLTLYGSAGMISAIDRLPVLPSLFELVGIGYTGWFAYRNIVFKPDREALIAKIKSIYSDVIGSS</sequence>
<comment type="caution">
    <text evidence="4">The sequence shown here is derived from an EMBL/GenBank/DDBJ whole genome shotgun (WGS) entry which is preliminary data.</text>
</comment>
<evidence type="ECO:0000313" key="5">
    <source>
        <dbReference type="Proteomes" id="UP001552299"/>
    </source>
</evidence>
<feature type="transmembrane region" description="Helical" evidence="2">
    <location>
        <begin position="103"/>
        <end position="125"/>
    </location>
</feature>